<dbReference type="GO" id="GO:0005886">
    <property type="term" value="C:plasma membrane"/>
    <property type="evidence" value="ECO:0007669"/>
    <property type="project" value="TreeGrafter"/>
</dbReference>
<evidence type="ECO:0000256" key="13">
    <source>
        <dbReference type="ARBA" id="ARBA00041418"/>
    </source>
</evidence>
<dbReference type="InterPro" id="IPR001182">
    <property type="entry name" value="FtsW/RodA"/>
</dbReference>
<proteinExistence type="inferred from homology"/>
<comment type="subcellular location">
    <subcellularLocation>
        <location evidence="1">Membrane</location>
        <topology evidence="1">Multi-pass membrane protein</topology>
    </subcellularLocation>
</comment>
<comment type="similarity">
    <text evidence="11">Belongs to the SEDS family. FtsW subfamily.</text>
</comment>
<evidence type="ECO:0000256" key="15">
    <source>
        <dbReference type="ARBA" id="ARBA00049902"/>
    </source>
</evidence>
<dbReference type="Proteomes" id="UP000652847">
    <property type="component" value="Unassembled WGS sequence"/>
</dbReference>
<feature type="transmembrane region" description="Helical" evidence="17">
    <location>
        <begin position="336"/>
        <end position="357"/>
    </location>
</feature>
<evidence type="ECO:0000256" key="3">
    <source>
        <dbReference type="ARBA" id="ARBA00022679"/>
    </source>
</evidence>
<evidence type="ECO:0000256" key="11">
    <source>
        <dbReference type="ARBA" id="ARBA00038053"/>
    </source>
</evidence>
<feature type="transmembrane region" description="Helical" evidence="17">
    <location>
        <begin position="73"/>
        <end position="96"/>
    </location>
</feature>
<dbReference type="GO" id="GO:0051301">
    <property type="term" value="P:cell division"/>
    <property type="evidence" value="ECO:0007669"/>
    <property type="project" value="UniProtKB-KW"/>
</dbReference>
<feature type="transmembrane region" description="Helical" evidence="17">
    <location>
        <begin position="12"/>
        <end position="34"/>
    </location>
</feature>
<dbReference type="PANTHER" id="PTHR30474:SF2">
    <property type="entry name" value="PEPTIDOGLYCAN GLYCOSYLTRANSFERASE FTSW-RELATED"/>
    <property type="match status" value="1"/>
</dbReference>
<evidence type="ECO:0000256" key="16">
    <source>
        <dbReference type="ARBA" id="ARBA00049966"/>
    </source>
</evidence>
<dbReference type="EMBL" id="JACOOT010000003">
    <property type="protein sequence ID" value="MBC5649719.1"/>
    <property type="molecule type" value="Genomic_DNA"/>
</dbReference>
<dbReference type="GO" id="GO:0015648">
    <property type="term" value="F:lipid-linked peptidoglycan transporter activity"/>
    <property type="evidence" value="ECO:0007669"/>
    <property type="project" value="TreeGrafter"/>
</dbReference>
<reference evidence="18 19" key="1">
    <citation type="submission" date="2020-08" db="EMBL/GenBank/DDBJ databases">
        <title>Genome public.</title>
        <authorList>
            <person name="Liu C."/>
            <person name="Sun Q."/>
        </authorList>
    </citation>
    <scope>NUCLEOTIDE SEQUENCE [LARGE SCALE GENOMIC DNA]</scope>
    <source>
        <strain evidence="18 19">BX17</strain>
    </source>
</reference>
<feature type="transmembrane region" description="Helical" evidence="17">
    <location>
        <begin position="184"/>
        <end position="204"/>
    </location>
</feature>
<name>A0A8I0A790_9FIRM</name>
<dbReference type="PANTHER" id="PTHR30474">
    <property type="entry name" value="CELL CYCLE PROTEIN"/>
    <property type="match status" value="1"/>
</dbReference>
<evidence type="ECO:0000313" key="19">
    <source>
        <dbReference type="Proteomes" id="UP000652847"/>
    </source>
</evidence>
<evidence type="ECO:0000256" key="12">
    <source>
        <dbReference type="ARBA" id="ARBA00041185"/>
    </source>
</evidence>
<protein>
    <recommendedName>
        <fullName evidence="12">Probable peptidoglycan glycosyltransferase FtsW</fullName>
        <ecNumber evidence="14">2.4.99.28</ecNumber>
    </recommendedName>
    <alternativeName>
        <fullName evidence="13">Cell division protein FtsW</fullName>
    </alternativeName>
    <alternativeName>
        <fullName evidence="10">Cell wall polymerase</fullName>
    </alternativeName>
    <alternativeName>
        <fullName evidence="9">Peptidoglycan polymerase</fullName>
    </alternativeName>
</protein>
<dbReference type="AlphaFoldDB" id="A0A8I0A790"/>
<comment type="caution">
    <text evidence="18">The sequence shown here is derived from an EMBL/GenBank/DDBJ whole genome shotgun (WGS) entry which is preliminary data.</text>
</comment>
<evidence type="ECO:0000256" key="8">
    <source>
        <dbReference type="ARBA" id="ARBA00023136"/>
    </source>
</evidence>
<evidence type="ECO:0000256" key="17">
    <source>
        <dbReference type="SAM" id="Phobius"/>
    </source>
</evidence>
<keyword evidence="2" id="KW-0328">Glycosyltransferase</keyword>
<dbReference type="EC" id="2.4.99.28" evidence="14"/>
<evidence type="ECO:0000256" key="9">
    <source>
        <dbReference type="ARBA" id="ARBA00032370"/>
    </source>
</evidence>
<keyword evidence="6" id="KW-0573">Peptidoglycan synthesis</keyword>
<dbReference type="GO" id="GO:0008955">
    <property type="term" value="F:peptidoglycan glycosyltransferase activity"/>
    <property type="evidence" value="ECO:0007669"/>
    <property type="project" value="UniProtKB-EC"/>
</dbReference>
<feature type="transmembrane region" description="Helical" evidence="17">
    <location>
        <begin position="150"/>
        <end position="178"/>
    </location>
</feature>
<accession>A0A8I0A790</accession>
<dbReference type="RefSeq" id="WP_117850830.1">
    <property type="nucleotide sequence ID" value="NZ_JACOOT010000003.1"/>
</dbReference>
<evidence type="ECO:0000256" key="2">
    <source>
        <dbReference type="ARBA" id="ARBA00022676"/>
    </source>
</evidence>
<keyword evidence="5" id="KW-0133">Cell shape</keyword>
<evidence type="ECO:0000256" key="10">
    <source>
        <dbReference type="ARBA" id="ARBA00033270"/>
    </source>
</evidence>
<keyword evidence="18" id="KW-0132">Cell division</keyword>
<feature type="transmembrane region" description="Helical" evidence="17">
    <location>
        <begin position="271"/>
        <end position="291"/>
    </location>
</feature>
<keyword evidence="8 17" id="KW-0472">Membrane</keyword>
<feature type="transmembrane region" description="Helical" evidence="17">
    <location>
        <begin position="225"/>
        <end position="245"/>
    </location>
</feature>
<evidence type="ECO:0000256" key="14">
    <source>
        <dbReference type="ARBA" id="ARBA00044770"/>
    </source>
</evidence>
<keyword evidence="7 17" id="KW-1133">Transmembrane helix</keyword>
<gene>
    <name evidence="18" type="ORF">H8S54_00925</name>
</gene>
<feature type="transmembrane region" description="Helical" evidence="17">
    <location>
        <begin position="303"/>
        <end position="324"/>
    </location>
</feature>
<dbReference type="Pfam" id="PF01098">
    <property type="entry name" value="FTSW_RODA_SPOVE"/>
    <property type="match status" value="1"/>
</dbReference>
<evidence type="ECO:0000256" key="5">
    <source>
        <dbReference type="ARBA" id="ARBA00022960"/>
    </source>
</evidence>
<keyword evidence="3" id="KW-0808">Transferase</keyword>
<keyword evidence="19" id="KW-1185">Reference proteome</keyword>
<feature type="transmembrane region" description="Helical" evidence="17">
    <location>
        <begin position="108"/>
        <end position="129"/>
    </location>
</feature>
<dbReference type="GO" id="GO:0008360">
    <property type="term" value="P:regulation of cell shape"/>
    <property type="evidence" value="ECO:0007669"/>
    <property type="project" value="UniProtKB-KW"/>
</dbReference>
<comment type="catalytic activity">
    <reaction evidence="15">
        <text>[GlcNAc-(1-&gt;4)-Mur2Ac(oyl-L-Ala-gamma-D-Glu-L-Lys-D-Ala-D-Ala)](n)-di-trans,octa-cis-undecaprenyl diphosphate + beta-D-GlcNAc-(1-&gt;4)-Mur2Ac(oyl-L-Ala-gamma-D-Glu-L-Lys-D-Ala-D-Ala)-di-trans,octa-cis-undecaprenyl diphosphate = [GlcNAc-(1-&gt;4)-Mur2Ac(oyl-L-Ala-gamma-D-Glu-L-Lys-D-Ala-D-Ala)](n+1)-di-trans,octa-cis-undecaprenyl diphosphate + di-trans,octa-cis-undecaprenyl diphosphate + H(+)</text>
        <dbReference type="Rhea" id="RHEA:23708"/>
        <dbReference type="Rhea" id="RHEA-COMP:9602"/>
        <dbReference type="Rhea" id="RHEA-COMP:9603"/>
        <dbReference type="ChEBI" id="CHEBI:15378"/>
        <dbReference type="ChEBI" id="CHEBI:58405"/>
        <dbReference type="ChEBI" id="CHEBI:60033"/>
        <dbReference type="ChEBI" id="CHEBI:78435"/>
        <dbReference type="EC" id="2.4.99.28"/>
    </reaction>
</comment>
<evidence type="ECO:0000256" key="7">
    <source>
        <dbReference type="ARBA" id="ARBA00022989"/>
    </source>
</evidence>
<dbReference type="GO" id="GO:0032153">
    <property type="term" value="C:cell division site"/>
    <property type="evidence" value="ECO:0007669"/>
    <property type="project" value="TreeGrafter"/>
</dbReference>
<dbReference type="GO" id="GO:0009252">
    <property type="term" value="P:peptidoglycan biosynthetic process"/>
    <property type="evidence" value="ECO:0007669"/>
    <property type="project" value="UniProtKB-KW"/>
</dbReference>
<evidence type="ECO:0000256" key="6">
    <source>
        <dbReference type="ARBA" id="ARBA00022984"/>
    </source>
</evidence>
<organism evidence="18 19">
    <name type="scientific">Blautia segnis</name>
    <dbReference type="NCBI Taxonomy" id="2763030"/>
    <lineage>
        <taxon>Bacteria</taxon>
        <taxon>Bacillati</taxon>
        <taxon>Bacillota</taxon>
        <taxon>Clostridia</taxon>
        <taxon>Lachnospirales</taxon>
        <taxon>Lachnospiraceae</taxon>
        <taxon>Blautia</taxon>
    </lineage>
</organism>
<evidence type="ECO:0000313" key="18">
    <source>
        <dbReference type="EMBL" id="MBC5649719.1"/>
    </source>
</evidence>
<evidence type="ECO:0000256" key="4">
    <source>
        <dbReference type="ARBA" id="ARBA00022692"/>
    </source>
</evidence>
<keyword evidence="18" id="KW-0131">Cell cycle</keyword>
<keyword evidence="4 17" id="KW-0812">Transmembrane</keyword>
<sequence>MIREKNPKMKTDMVLLILVLLLAVFGLIMLFSISEYNGRVRFGDSAYYFKKQLFATALGLMAMYIVAEMDYRFFVGLAPAAYLLSMALSTAVLLVGQEINGSKRWLNFGPLSFQPSEFAKVAVILFLTWQIEKSRKKTAGFWFMCRTMMTLLPIVGLVGTNNLSTAIIILGIGVVLIFVSDPGYARFIGMGAAGVAVIAVFLAAESYRLERLAIWRNPEKYEKGFQTIQGLYAIGSGGIFGRGFGSSLQKLGFVPEAQNDMIFSIICEEQGLAGASFLILIFGLLLWRLCVIALHCRDLEGTLICSGIMSHMAIQVILNIAVVTNTIPNTGITLPFVSYGGTSVVFLLGEMGLALSVSRGGMK</sequence>
<comment type="function">
    <text evidence="16">Peptidoglycan polymerase that is essential for cell division.</text>
</comment>
<feature type="transmembrane region" description="Helical" evidence="17">
    <location>
        <begin position="46"/>
        <end position="66"/>
    </location>
</feature>
<evidence type="ECO:0000256" key="1">
    <source>
        <dbReference type="ARBA" id="ARBA00004141"/>
    </source>
</evidence>